<sequence length="623" mass="72633">MILNTTTALLLLTSSANLLSNETLPYPQMVNNSLVIEVVSSIHKLYQFKNFVFFISERLARDTDTATIFFEDFWDAFPTAPTILIINHPSKMAGFLSTPTLCLILTTEGDDPIMELAALSMKGARYFKTIFILFPIVETDEFYNTFEQYTIFYDSIRLLYDWVWKKQFLNTVLITIRNNIYIYDPYPVGNIVNKTDDWSATDFFVDFSGNFEGYELQTMVRHDLPRVFRMTRSPRKHQRDEISGTSGKLFIAFVEAINATFNDTVKDKSDEEPLDISAIIHMVEEKDLEIGVNSYTAMIASLVGASYPIGINDWCIMVPYQNRSPEHEYVKRGFHAYSWYLIFFSVFYIAVGIWICTPSWERDISLAFLQSICSICYIVPLRLLTLPYIRLRFLFILLFIVGFFSTNLYMSKMTSYLTTATAQQQIDTVDDVISANLPLMMMDYEYEKIKEMNYSQKFLDLIVVSSKGELDKHRDRFNSSFGYSIQSDRWSFLNKQQFYLKKPLFRLSSICIGPYYHVFPIQRDSHLAKPLQNFIMSASQFGFITHWRSQAFADALFIGYVHMIMIDLNPLPLNMAFFRLIWIIWWLGLMLAGFAFILEMKVVVIRESLKKGFLWIKRKICEL</sequence>
<evidence type="ECO:0000256" key="3">
    <source>
        <dbReference type="ARBA" id="ARBA00022692"/>
    </source>
</evidence>
<evidence type="ECO:0000313" key="10">
    <source>
        <dbReference type="EMBL" id="KNC33454.1"/>
    </source>
</evidence>
<dbReference type="OMA" id="IGINDCC"/>
<name>A0A0L0CPU5_LUCCU</name>
<feature type="transmembrane region" description="Helical" evidence="8">
    <location>
        <begin position="364"/>
        <end position="383"/>
    </location>
</feature>
<keyword evidence="6" id="KW-0675">Receptor</keyword>
<evidence type="ECO:0000256" key="2">
    <source>
        <dbReference type="ARBA" id="ARBA00022475"/>
    </source>
</evidence>
<keyword evidence="3 8" id="KW-0812">Transmembrane</keyword>
<evidence type="ECO:0000256" key="1">
    <source>
        <dbReference type="ARBA" id="ARBA00004651"/>
    </source>
</evidence>
<organism evidence="10 11">
    <name type="scientific">Lucilia cuprina</name>
    <name type="common">Green bottle fly</name>
    <name type="synonym">Australian sheep blowfly</name>
    <dbReference type="NCBI Taxonomy" id="7375"/>
    <lineage>
        <taxon>Eukaryota</taxon>
        <taxon>Metazoa</taxon>
        <taxon>Ecdysozoa</taxon>
        <taxon>Arthropoda</taxon>
        <taxon>Hexapoda</taxon>
        <taxon>Insecta</taxon>
        <taxon>Pterygota</taxon>
        <taxon>Neoptera</taxon>
        <taxon>Endopterygota</taxon>
        <taxon>Diptera</taxon>
        <taxon>Brachycera</taxon>
        <taxon>Muscomorpha</taxon>
        <taxon>Oestroidea</taxon>
        <taxon>Calliphoridae</taxon>
        <taxon>Luciliinae</taxon>
        <taxon>Lucilia</taxon>
    </lineage>
</organism>
<dbReference type="EMBL" id="JRES01000195">
    <property type="protein sequence ID" value="KNC33454.1"/>
    <property type="molecule type" value="Genomic_DNA"/>
</dbReference>
<dbReference type="InterPro" id="IPR052192">
    <property type="entry name" value="Insect_Ionotropic_Sensory_Rcpt"/>
</dbReference>
<gene>
    <name evidence="10" type="ORF">FF38_09827</name>
</gene>
<dbReference type="AlphaFoldDB" id="A0A0L0CPU5"/>
<feature type="transmembrane region" description="Helical" evidence="8">
    <location>
        <begin position="551"/>
        <end position="571"/>
    </location>
</feature>
<dbReference type="GO" id="GO:0005886">
    <property type="term" value="C:plasma membrane"/>
    <property type="evidence" value="ECO:0007669"/>
    <property type="project" value="UniProtKB-SubCell"/>
</dbReference>
<evidence type="ECO:0008006" key="12">
    <source>
        <dbReference type="Google" id="ProtNLM"/>
    </source>
</evidence>
<feature type="chain" id="PRO_5005536743" description="Ionotropic glutamate receptor C-terminal domain-containing protein" evidence="9">
    <location>
        <begin position="21"/>
        <end position="623"/>
    </location>
</feature>
<evidence type="ECO:0000313" key="11">
    <source>
        <dbReference type="Proteomes" id="UP000037069"/>
    </source>
</evidence>
<evidence type="ECO:0000256" key="5">
    <source>
        <dbReference type="ARBA" id="ARBA00023136"/>
    </source>
</evidence>
<keyword evidence="4 8" id="KW-1133">Transmembrane helix</keyword>
<feature type="transmembrane region" description="Helical" evidence="8">
    <location>
        <begin position="389"/>
        <end position="410"/>
    </location>
</feature>
<evidence type="ECO:0000256" key="9">
    <source>
        <dbReference type="SAM" id="SignalP"/>
    </source>
</evidence>
<comment type="subcellular location">
    <subcellularLocation>
        <location evidence="1">Cell membrane</location>
        <topology evidence="1">Multi-pass membrane protein</topology>
    </subcellularLocation>
</comment>
<proteinExistence type="predicted"/>
<keyword evidence="9" id="KW-0732">Signal</keyword>
<keyword evidence="2" id="KW-1003">Cell membrane</keyword>
<keyword evidence="11" id="KW-1185">Reference proteome</keyword>
<evidence type="ECO:0000256" key="6">
    <source>
        <dbReference type="ARBA" id="ARBA00023170"/>
    </source>
</evidence>
<evidence type="ECO:0000256" key="4">
    <source>
        <dbReference type="ARBA" id="ARBA00022989"/>
    </source>
</evidence>
<reference evidence="10 11" key="1">
    <citation type="journal article" date="2015" name="Nat. Commun.">
        <title>Lucilia cuprina genome unlocks parasitic fly biology to underpin future interventions.</title>
        <authorList>
            <person name="Anstead C.A."/>
            <person name="Korhonen P.K."/>
            <person name="Young N.D."/>
            <person name="Hall R.S."/>
            <person name="Jex A.R."/>
            <person name="Murali S.C."/>
            <person name="Hughes D.S."/>
            <person name="Lee S.F."/>
            <person name="Perry T."/>
            <person name="Stroehlein A.J."/>
            <person name="Ansell B.R."/>
            <person name="Breugelmans B."/>
            <person name="Hofmann A."/>
            <person name="Qu J."/>
            <person name="Dugan S."/>
            <person name="Lee S.L."/>
            <person name="Chao H."/>
            <person name="Dinh H."/>
            <person name="Han Y."/>
            <person name="Doddapaneni H.V."/>
            <person name="Worley K.C."/>
            <person name="Muzny D.M."/>
            <person name="Ioannidis P."/>
            <person name="Waterhouse R.M."/>
            <person name="Zdobnov E.M."/>
            <person name="James P.J."/>
            <person name="Bagnall N.H."/>
            <person name="Kotze A.C."/>
            <person name="Gibbs R.A."/>
            <person name="Richards S."/>
            <person name="Batterham P."/>
            <person name="Gasser R.B."/>
        </authorList>
    </citation>
    <scope>NUCLEOTIDE SEQUENCE [LARGE SCALE GENOMIC DNA]</scope>
    <source>
        <strain evidence="10 11">LS</strain>
        <tissue evidence="10">Full body</tissue>
    </source>
</reference>
<evidence type="ECO:0000256" key="8">
    <source>
        <dbReference type="SAM" id="Phobius"/>
    </source>
</evidence>
<dbReference type="PANTHER" id="PTHR42643">
    <property type="entry name" value="IONOTROPIC RECEPTOR 20A-RELATED"/>
    <property type="match status" value="1"/>
</dbReference>
<dbReference type="OrthoDB" id="8044407at2759"/>
<keyword evidence="5 8" id="KW-0472">Membrane</keyword>
<keyword evidence="7" id="KW-0325">Glycoprotein</keyword>
<evidence type="ECO:0000256" key="7">
    <source>
        <dbReference type="ARBA" id="ARBA00023180"/>
    </source>
</evidence>
<comment type="caution">
    <text evidence="10">The sequence shown here is derived from an EMBL/GenBank/DDBJ whole genome shotgun (WGS) entry which is preliminary data.</text>
</comment>
<dbReference type="PANTHER" id="PTHR42643:SF39">
    <property type="entry name" value="IONOTROPIC RECEPTOR 56A-RELATED"/>
    <property type="match status" value="1"/>
</dbReference>
<protein>
    <recommendedName>
        <fullName evidence="12">Ionotropic glutamate receptor C-terminal domain-containing protein</fullName>
    </recommendedName>
</protein>
<feature type="signal peptide" evidence="9">
    <location>
        <begin position="1"/>
        <end position="20"/>
    </location>
</feature>
<feature type="transmembrane region" description="Helical" evidence="8">
    <location>
        <begin position="337"/>
        <end position="357"/>
    </location>
</feature>
<dbReference type="Proteomes" id="UP000037069">
    <property type="component" value="Unassembled WGS sequence"/>
</dbReference>
<feature type="transmembrane region" description="Helical" evidence="8">
    <location>
        <begin position="577"/>
        <end position="598"/>
    </location>
</feature>
<accession>A0A0L0CPU5</accession>